<evidence type="ECO:0000256" key="3">
    <source>
        <dbReference type="SAM" id="MobiDB-lite"/>
    </source>
</evidence>
<evidence type="ECO:0000313" key="5">
    <source>
        <dbReference type="Proteomes" id="UP001062165"/>
    </source>
</evidence>
<protein>
    <submittedName>
        <fullName evidence="4">Thrombospondin type 3 repeat-containing protein</fullName>
    </submittedName>
</protein>
<evidence type="ECO:0000256" key="1">
    <source>
        <dbReference type="ARBA" id="ARBA00022729"/>
    </source>
</evidence>
<keyword evidence="1" id="KW-0732">Signal</keyword>
<dbReference type="RefSeq" id="WP_263049529.1">
    <property type="nucleotide sequence ID" value="NZ_CP106735.1"/>
</dbReference>
<keyword evidence="2" id="KW-0106">Calcium</keyword>
<keyword evidence="5" id="KW-1185">Reference proteome</keyword>
<evidence type="ECO:0000256" key="2">
    <source>
        <dbReference type="ARBA" id="ARBA00022837"/>
    </source>
</evidence>
<name>A0ABY6CV44_9BACT</name>
<sequence length="439" mass="48408">MKHSSKLSLRRSIYIICLSLIVQSCFFQKDEEPPDDDGDGIENAVDNCPGLPNPDQADANEDGIGDACEGDMDEDGVLDYLDNCPETANEDQADFDGDGIGDLCDETTVTEDQVNIQSALDITFNNIRNLKNGDGLDVVLEDLMGFSNGEMDEELWVDALTAKLGEALGLDEEGEQGIDLNQMGGVYTFKKSDSTWIKNSSSTSVLELKFPTAQNKTTANGQLLLENYKDQTQSQAVGEESYKLPTTLDLSLSVDGEKAVGISLKEIVYGSGSWPIPRKADVELFIAPHSLHLVIDSESDTKYDVDLDISTEDGDSFGVGIEVELAHNDFENIVFEEDIKKLKAEIRLQHLTIVSVSDLAALIALEDPTEAQINELLDLDILINDMKVADVKFSESEEILYLVFKDDSSEDAFNYFEDFFNDVLAMVEDYTGDLFAEEE</sequence>
<evidence type="ECO:0000313" key="4">
    <source>
        <dbReference type="EMBL" id="UXX77782.1"/>
    </source>
</evidence>
<proteinExistence type="predicted"/>
<dbReference type="InterPro" id="IPR028974">
    <property type="entry name" value="TSP_type-3_rpt"/>
</dbReference>
<dbReference type="InterPro" id="IPR017897">
    <property type="entry name" value="Thrombospondin_3_rpt"/>
</dbReference>
<dbReference type="PROSITE" id="PS51257">
    <property type="entry name" value="PROKAR_LIPOPROTEIN"/>
    <property type="match status" value="1"/>
</dbReference>
<dbReference type="Pfam" id="PF02412">
    <property type="entry name" value="TSP_3"/>
    <property type="match status" value="2"/>
</dbReference>
<organism evidence="4 5">
    <name type="scientific">Reichenbachiella carrageenanivorans</name>
    <dbReference type="NCBI Taxonomy" id="2979869"/>
    <lineage>
        <taxon>Bacteria</taxon>
        <taxon>Pseudomonadati</taxon>
        <taxon>Bacteroidota</taxon>
        <taxon>Cytophagia</taxon>
        <taxon>Cytophagales</taxon>
        <taxon>Reichenbachiellaceae</taxon>
        <taxon>Reichenbachiella</taxon>
    </lineage>
</organism>
<accession>A0ABY6CV44</accession>
<dbReference type="Gene3D" id="4.10.1080.10">
    <property type="entry name" value="TSP type-3 repeat"/>
    <property type="match status" value="1"/>
</dbReference>
<dbReference type="EMBL" id="CP106735">
    <property type="protein sequence ID" value="UXX77782.1"/>
    <property type="molecule type" value="Genomic_DNA"/>
</dbReference>
<dbReference type="SUPFAM" id="SSF103647">
    <property type="entry name" value="TSP type-3 repeat"/>
    <property type="match status" value="1"/>
</dbReference>
<dbReference type="PANTHER" id="PTHR10199">
    <property type="entry name" value="THROMBOSPONDIN"/>
    <property type="match status" value="1"/>
</dbReference>
<dbReference type="Proteomes" id="UP001062165">
    <property type="component" value="Chromosome"/>
</dbReference>
<feature type="region of interest" description="Disordered" evidence="3">
    <location>
        <begin position="30"/>
        <end position="71"/>
    </location>
</feature>
<feature type="compositionally biased region" description="Acidic residues" evidence="3">
    <location>
        <begin position="58"/>
        <end position="71"/>
    </location>
</feature>
<dbReference type="PROSITE" id="PS51234">
    <property type="entry name" value="TSP3"/>
    <property type="match status" value="1"/>
</dbReference>
<gene>
    <name evidence="4" type="ORF">N7E81_10410</name>
</gene>
<dbReference type="InterPro" id="IPR003367">
    <property type="entry name" value="Thrombospondin_3-like_rpt"/>
</dbReference>
<reference evidence="4" key="1">
    <citation type="submission" date="2022-10" db="EMBL/GenBank/DDBJ databases">
        <title>Comparative genomics and taxonomic characterization of three novel marine species of genus Reichenbachiella exhibiting antioxidant and polysaccharide degradation activities.</title>
        <authorList>
            <person name="Muhammad N."/>
            <person name="Lee Y.-J."/>
            <person name="Ko J."/>
            <person name="Kim S.-G."/>
        </authorList>
    </citation>
    <scope>NUCLEOTIDE SEQUENCE</scope>
    <source>
        <strain evidence="4">Wsw4-B4</strain>
    </source>
</reference>